<name>A0A5B7J456_PORTR</name>
<dbReference type="EMBL" id="VSRR010086046">
    <property type="protein sequence ID" value="MPC90932.1"/>
    <property type="molecule type" value="Genomic_DNA"/>
</dbReference>
<reference evidence="2 3" key="1">
    <citation type="submission" date="2019-05" db="EMBL/GenBank/DDBJ databases">
        <title>Another draft genome of Portunus trituberculatus and its Hox gene families provides insights of decapod evolution.</title>
        <authorList>
            <person name="Jeong J.-H."/>
            <person name="Song I."/>
            <person name="Kim S."/>
            <person name="Choi T."/>
            <person name="Kim D."/>
            <person name="Ryu S."/>
            <person name="Kim W."/>
        </authorList>
    </citation>
    <scope>NUCLEOTIDE SEQUENCE [LARGE SCALE GENOMIC DNA]</scope>
    <source>
        <tissue evidence="2">Muscle</tissue>
    </source>
</reference>
<accession>A0A5B7J456</accession>
<gene>
    <name evidence="2" type="ORF">E2C01_085936</name>
</gene>
<keyword evidence="3" id="KW-1185">Reference proteome</keyword>
<evidence type="ECO:0000313" key="3">
    <source>
        <dbReference type="Proteomes" id="UP000324222"/>
    </source>
</evidence>
<comment type="caution">
    <text evidence="2">The sequence shown here is derived from an EMBL/GenBank/DDBJ whole genome shotgun (WGS) entry which is preliminary data.</text>
</comment>
<organism evidence="2 3">
    <name type="scientific">Portunus trituberculatus</name>
    <name type="common">Swimming crab</name>
    <name type="synonym">Neptunus trituberculatus</name>
    <dbReference type="NCBI Taxonomy" id="210409"/>
    <lineage>
        <taxon>Eukaryota</taxon>
        <taxon>Metazoa</taxon>
        <taxon>Ecdysozoa</taxon>
        <taxon>Arthropoda</taxon>
        <taxon>Crustacea</taxon>
        <taxon>Multicrustacea</taxon>
        <taxon>Malacostraca</taxon>
        <taxon>Eumalacostraca</taxon>
        <taxon>Eucarida</taxon>
        <taxon>Decapoda</taxon>
        <taxon>Pleocyemata</taxon>
        <taxon>Brachyura</taxon>
        <taxon>Eubrachyura</taxon>
        <taxon>Portunoidea</taxon>
        <taxon>Portunidae</taxon>
        <taxon>Portuninae</taxon>
        <taxon>Portunus</taxon>
    </lineage>
</organism>
<feature type="region of interest" description="Disordered" evidence="1">
    <location>
        <begin position="16"/>
        <end position="39"/>
    </location>
</feature>
<evidence type="ECO:0000313" key="2">
    <source>
        <dbReference type="EMBL" id="MPC90932.1"/>
    </source>
</evidence>
<proteinExistence type="predicted"/>
<evidence type="ECO:0000256" key="1">
    <source>
        <dbReference type="SAM" id="MobiDB-lite"/>
    </source>
</evidence>
<dbReference type="AlphaFoldDB" id="A0A5B7J456"/>
<protein>
    <submittedName>
        <fullName evidence="2">Uncharacterized protein</fullName>
    </submittedName>
</protein>
<dbReference type="Proteomes" id="UP000324222">
    <property type="component" value="Unassembled WGS sequence"/>
</dbReference>
<sequence length="71" mass="7882">MSSHDLLPSLAATMTRHNQHGSRPHCYITHSPGVPTRGNKTVIKKGLLRCLSLNTDHRHHHNSSQIPQGSK</sequence>